<reference evidence="2 3" key="1">
    <citation type="journal article" date="2009" name="Science">
        <title>Green evolution and dynamic adaptations revealed by genomes of the marine picoeukaryotes Micromonas.</title>
        <authorList>
            <person name="Worden A.Z."/>
            <person name="Lee J.H."/>
            <person name="Mock T."/>
            <person name="Rouze P."/>
            <person name="Simmons M.P."/>
            <person name="Aerts A.L."/>
            <person name="Allen A.E."/>
            <person name="Cuvelier M.L."/>
            <person name="Derelle E."/>
            <person name="Everett M.V."/>
            <person name="Foulon E."/>
            <person name="Grimwood J."/>
            <person name="Gundlach H."/>
            <person name="Henrissat B."/>
            <person name="Napoli C."/>
            <person name="McDonald S.M."/>
            <person name="Parker M.S."/>
            <person name="Rombauts S."/>
            <person name="Salamov A."/>
            <person name="Von Dassow P."/>
            <person name="Badger J.H."/>
            <person name="Coutinho P.M."/>
            <person name="Demir E."/>
            <person name="Dubchak I."/>
            <person name="Gentemann C."/>
            <person name="Eikrem W."/>
            <person name="Gready J.E."/>
            <person name="John U."/>
            <person name="Lanier W."/>
            <person name="Lindquist E.A."/>
            <person name="Lucas S."/>
            <person name="Mayer K.F."/>
            <person name="Moreau H."/>
            <person name="Not F."/>
            <person name="Otillar R."/>
            <person name="Panaud O."/>
            <person name="Pangilinan J."/>
            <person name="Paulsen I."/>
            <person name="Piegu B."/>
            <person name="Poliakov A."/>
            <person name="Robbens S."/>
            <person name="Schmutz J."/>
            <person name="Toulza E."/>
            <person name="Wyss T."/>
            <person name="Zelensky A."/>
            <person name="Zhou K."/>
            <person name="Armbrust E.V."/>
            <person name="Bhattacharya D."/>
            <person name="Goodenough U.W."/>
            <person name="Van de Peer Y."/>
            <person name="Grigoriev I.V."/>
        </authorList>
    </citation>
    <scope>NUCLEOTIDE SEQUENCE [LARGE SCALE GENOMIC DNA]</scope>
    <source>
        <strain evidence="3">RCC299 / NOUM17</strain>
    </source>
</reference>
<proteinExistence type="predicted"/>
<dbReference type="InParanoid" id="C1EIY4"/>
<evidence type="ECO:0008006" key="4">
    <source>
        <dbReference type="Google" id="ProtNLM"/>
    </source>
</evidence>
<protein>
    <recommendedName>
        <fullName evidence="4">F5/8 type C domain-containing protein</fullName>
    </recommendedName>
</protein>
<dbReference type="KEGG" id="mis:MICPUN_64744"/>
<dbReference type="GeneID" id="8249615"/>
<evidence type="ECO:0000313" key="3">
    <source>
        <dbReference type="Proteomes" id="UP000002009"/>
    </source>
</evidence>
<dbReference type="AlphaFoldDB" id="C1EIY4"/>
<accession>C1EIY4</accession>
<dbReference type="RefSeq" id="XP_002506837.1">
    <property type="nucleotide sequence ID" value="XM_002506791.1"/>
</dbReference>
<sequence>MVGRRLPTLALFLALIAGLLHGVAATATLRQVPYCDGQGAATRLGFEYDCPDRAVDSSVNDENNPADSCEAIQRVYPPAPSAPYYFYNTVKKCHSGEWTRVEDATLVHSVDNPAGVRYRVSWGGGEDRDDTHPFAPNNVTYESLTNGRAGFDGEPMWHSGDTGEGAWLQASFDEDVTANEVWIASGADESFGHCGNRSTASYELYASSAPNCSVANETLEFFGFQNVTTIDAPEHDASTPPQRREIGDAWRARCFRIYPVGAAGGATDAKAWGCLGEFRIEYSEPNPTRKTCECESGACVWGEAIDADARAGGPVSRGPTGRYVRVVTNRNTPAGPPNVKALVLDGHFIAWNLESLERFDESGMPEDIQLAVRATASSVARTRQPTEACYTYDAANVDPAERSDACEVNVWNLNSLNDPYVETDNKAEGNDYEIAEWIELDLGEDQVVDGLHIKFRDEDSSANTDNTVTDHQVPYFEILNSTRDRVYVSKQRCKLKNCLLDLTTGPDAYPRNAGNDRLSDTQFDPHYWFSDGGSQYGVSKTGACLSRNDGLAKCREQCACIFDTSCDMNTVTDCNDWCVSSVGGCSTNKYHFEWKMNPGSGFMFINGPFTRSACLDYCTLAYEYNGDRSAASAGLSSETPTREEAIEWDRVVAHHRDWRSRIEPPPYVALNPSTLLAESIAAGNAVKSKEFPLGATDASVECSDEGFGVDKNDRSFAPGAKRKECWCRTRGLEVTKKWCAMKSDPALSNFDPPVPYVPSPVEPPCTVTIDRGTHGKHALFEDEDGWLLILAYNRKAGDNENMDSYLVPSSPTKGYSHMWPNQMGLTASDIAEVRFYCHTSNHDRVINFSTKNDWVKAMIVNSGQLSGNQLSYWKSGTTKLKGHTGFLPDTATSYGSSNQITSGSPFWDDQSHEFAFNPSSNPDLIRWRCDDIADYTSADTSHQIWIKLAQ</sequence>
<dbReference type="EMBL" id="CP001334">
    <property type="protein sequence ID" value="ACO68095.1"/>
    <property type="molecule type" value="Genomic_DNA"/>
</dbReference>
<dbReference type="Gene3D" id="2.60.120.260">
    <property type="entry name" value="Galactose-binding domain-like"/>
    <property type="match status" value="1"/>
</dbReference>
<dbReference type="Proteomes" id="UP000002009">
    <property type="component" value="Chromosome 16"/>
</dbReference>
<feature type="signal peptide" evidence="1">
    <location>
        <begin position="1"/>
        <end position="25"/>
    </location>
</feature>
<keyword evidence="1" id="KW-0732">Signal</keyword>
<dbReference type="STRING" id="296587.C1EIY4"/>
<evidence type="ECO:0000256" key="1">
    <source>
        <dbReference type="SAM" id="SignalP"/>
    </source>
</evidence>
<gene>
    <name evidence="2" type="ORF">MICPUN_64744</name>
</gene>
<feature type="chain" id="PRO_5002909181" description="F5/8 type C domain-containing protein" evidence="1">
    <location>
        <begin position="26"/>
        <end position="950"/>
    </location>
</feature>
<organism evidence="2 3">
    <name type="scientific">Micromonas commoda (strain RCC299 / NOUM17 / CCMP2709)</name>
    <name type="common">Picoplanktonic green alga</name>
    <dbReference type="NCBI Taxonomy" id="296587"/>
    <lineage>
        <taxon>Eukaryota</taxon>
        <taxon>Viridiplantae</taxon>
        <taxon>Chlorophyta</taxon>
        <taxon>Mamiellophyceae</taxon>
        <taxon>Mamiellales</taxon>
        <taxon>Mamiellaceae</taxon>
        <taxon>Micromonas</taxon>
    </lineage>
</organism>
<keyword evidence="3" id="KW-1185">Reference proteome</keyword>
<name>C1EIY4_MICCC</name>
<evidence type="ECO:0000313" key="2">
    <source>
        <dbReference type="EMBL" id="ACO68095.1"/>
    </source>
</evidence>